<dbReference type="Gene3D" id="3.40.50.1010">
    <property type="entry name" value="5'-nuclease"/>
    <property type="match status" value="1"/>
</dbReference>
<name>A0A1B8ARV8_FUSPO</name>
<dbReference type="Proteomes" id="UP000091967">
    <property type="component" value="Unassembled WGS sequence"/>
</dbReference>
<proteinExistence type="predicted"/>
<dbReference type="OMA" id="ANIMEQF"/>
<reference evidence="2 3" key="1">
    <citation type="submission" date="2016-06" db="EMBL/GenBank/DDBJ databases">
        <title>Living apart together: crosstalk between the core and supernumerary genomes in a fungal plant pathogen.</title>
        <authorList>
            <person name="Vanheule A."/>
            <person name="Audenaert K."/>
            <person name="Warris S."/>
            <person name="Van De Geest H."/>
            <person name="Schijlen E."/>
            <person name="Hofte M."/>
            <person name="De Saeger S."/>
            <person name="Haesaert G."/>
            <person name="Waalwijk C."/>
            <person name="Van Der Lee T."/>
        </authorList>
    </citation>
    <scope>NUCLEOTIDE SEQUENCE [LARGE SCALE GENOMIC DNA]</scope>
    <source>
        <strain evidence="2 3">2516</strain>
    </source>
</reference>
<organism evidence="2 3">
    <name type="scientific">Fusarium poae</name>
    <dbReference type="NCBI Taxonomy" id="36050"/>
    <lineage>
        <taxon>Eukaryota</taxon>
        <taxon>Fungi</taxon>
        <taxon>Dikarya</taxon>
        <taxon>Ascomycota</taxon>
        <taxon>Pezizomycotina</taxon>
        <taxon>Sordariomycetes</taxon>
        <taxon>Hypocreomycetidae</taxon>
        <taxon>Hypocreales</taxon>
        <taxon>Nectriaceae</taxon>
        <taxon>Fusarium</taxon>
    </lineage>
</organism>
<dbReference type="GO" id="GO:0004540">
    <property type="term" value="F:RNA nuclease activity"/>
    <property type="evidence" value="ECO:0007669"/>
    <property type="project" value="InterPro"/>
</dbReference>
<protein>
    <recommendedName>
        <fullName evidence="1">NYN domain-containing protein</fullName>
    </recommendedName>
</protein>
<dbReference type="EMBL" id="LYXU01000002">
    <property type="protein sequence ID" value="OBS23220.1"/>
    <property type="molecule type" value="Genomic_DNA"/>
</dbReference>
<dbReference type="Pfam" id="PF01936">
    <property type="entry name" value="NYN"/>
    <property type="match status" value="1"/>
</dbReference>
<keyword evidence="3" id="KW-1185">Reference proteome</keyword>
<evidence type="ECO:0000259" key="1">
    <source>
        <dbReference type="Pfam" id="PF01936"/>
    </source>
</evidence>
<dbReference type="AlphaFoldDB" id="A0A1B8ARV8"/>
<dbReference type="STRING" id="36050.A0A1B8ARV8"/>
<evidence type="ECO:0000313" key="3">
    <source>
        <dbReference type="Proteomes" id="UP000091967"/>
    </source>
</evidence>
<sequence>MSVKNIYIDDSNLAIGGKTLHNRQATMPCAFWNYKISVLYANIMEQFHANEYETGHLHFYGADLDRNPQLGFLRANGLAYGYDCPRNGRGREKEADVVLAIDMIGHATMWSDIGMPCDIALVSGDGDFFPAVARALFFGSNVHVWSWRGSISQKFVRLETSLNDYPLHGVGQFSIHYLDPHLQQLTS</sequence>
<evidence type="ECO:0000313" key="2">
    <source>
        <dbReference type="EMBL" id="OBS23220.1"/>
    </source>
</evidence>
<gene>
    <name evidence="2" type="ORF">FPOA_03773</name>
</gene>
<feature type="domain" description="NYN" evidence="1">
    <location>
        <begin position="7"/>
        <end position="157"/>
    </location>
</feature>
<accession>A0A1B8ARV8</accession>
<comment type="caution">
    <text evidence="2">The sequence shown here is derived from an EMBL/GenBank/DDBJ whole genome shotgun (WGS) entry which is preliminary data.</text>
</comment>
<dbReference type="InterPro" id="IPR021139">
    <property type="entry name" value="NYN"/>
</dbReference>